<dbReference type="CDD" id="cd03224">
    <property type="entry name" value="ABC_TM1139_LivF_branched"/>
    <property type="match status" value="1"/>
</dbReference>
<evidence type="ECO:0000256" key="2">
    <source>
        <dbReference type="ARBA" id="ARBA00022448"/>
    </source>
</evidence>
<dbReference type="Gene3D" id="3.40.50.300">
    <property type="entry name" value="P-loop containing nucleotide triphosphate hydrolases"/>
    <property type="match status" value="1"/>
</dbReference>
<keyword evidence="10" id="KW-1185">Reference proteome</keyword>
<proteinExistence type="inferred from homology"/>
<name>A0A154MWP8_9PSEU</name>
<evidence type="ECO:0000259" key="6">
    <source>
        <dbReference type="PROSITE" id="PS50893"/>
    </source>
</evidence>
<dbReference type="Proteomes" id="UP000186883">
    <property type="component" value="Unassembled WGS sequence"/>
</dbReference>
<organism evidence="7 9">
    <name type="scientific">Amycolatopsis regifaucium</name>
    <dbReference type="NCBI Taxonomy" id="546365"/>
    <lineage>
        <taxon>Bacteria</taxon>
        <taxon>Bacillati</taxon>
        <taxon>Actinomycetota</taxon>
        <taxon>Actinomycetes</taxon>
        <taxon>Pseudonocardiales</taxon>
        <taxon>Pseudonocardiaceae</taxon>
        <taxon>Amycolatopsis</taxon>
    </lineage>
</organism>
<evidence type="ECO:0000313" key="8">
    <source>
        <dbReference type="EMBL" id="OKA11504.1"/>
    </source>
</evidence>
<evidence type="ECO:0000313" key="10">
    <source>
        <dbReference type="Proteomes" id="UP000186883"/>
    </source>
</evidence>
<dbReference type="InterPro" id="IPR003439">
    <property type="entry name" value="ABC_transporter-like_ATP-bd"/>
</dbReference>
<dbReference type="GO" id="GO:0005524">
    <property type="term" value="F:ATP binding"/>
    <property type="evidence" value="ECO:0007669"/>
    <property type="project" value="UniProtKB-KW"/>
</dbReference>
<keyword evidence="4 7" id="KW-0067">ATP-binding</keyword>
<feature type="domain" description="ABC transporter" evidence="6">
    <location>
        <begin position="2"/>
        <end position="233"/>
    </location>
</feature>
<dbReference type="PROSITE" id="PS00211">
    <property type="entry name" value="ABC_TRANSPORTER_1"/>
    <property type="match status" value="1"/>
</dbReference>
<dbReference type="PROSITE" id="PS50893">
    <property type="entry name" value="ABC_TRANSPORTER_2"/>
    <property type="match status" value="1"/>
</dbReference>
<dbReference type="AlphaFoldDB" id="A0A154MWP8"/>
<dbReference type="EMBL" id="LQCI01000002">
    <property type="protein sequence ID" value="KZB88430.1"/>
    <property type="molecule type" value="Genomic_DNA"/>
</dbReference>
<dbReference type="Pfam" id="PF00005">
    <property type="entry name" value="ABC_tran"/>
    <property type="match status" value="1"/>
</dbReference>
<dbReference type="PANTHER" id="PTHR43820">
    <property type="entry name" value="HIGH-AFFINITY BRANCHED-CHAIN AMINO ACID TRANSPORT ATP-BINDING PROTEIN LIVF"/>
    <property type="match status" value="1"/>
</dbReference>
<keyword evidence="3" id="KW-0547">Nucleotide-binding</keyword>
<keyword evidence="2" id="KW-0813">Transport</keyword>
<sequence length="233" mass="24366">MLTVEQLSANYGPVRALDSVSLSVAPGEITAVLGANGAGKTTLLRTISGLVRPSGGRVTLAGRDLTGVSTEDLPGLGLAHVPEGRGVLAELTVEENLRLGALGARGRASTTELRRVYDLFPVLADRKNGLAHVLSGGERQMLVIGRALLSRPKVLLLDEPSLGLAPRIVAQIFELLRGLVLDGLAVVLVEQNARSALSIADHGVVLNLGQVVVRRDAAALVSDDGLRHAYLGF</sequence>
<evidence type="ECO:0000256" key="4">
    <source>
        <dbReference type="ARBA" id="ARBA00022840"/>
    </source>
</evidence>
<dbReference type="SUPFAM" id="SSF52540">
    <property type="entry name" value="P-loop containing nucleoside triphosphate hydrolases"/>
    <property type="match status" value="1"/>
</dbReference>
<dbReference type="GO" id="GO:0015807">
    <property type="term" value="P:L-amino acid transport"/>
    <property type="evidence" value="ECO:0007669"/>
    <property type="project" value="TreeGrafter"/>
</dbReference>
<dbReference type="InterPro" id="IPR027417">
    <property type="entry name" value="P-loop_NTPase"/>
</dbReference>
<reference evidence="8 10" key="2">
    <citation type="submission" date="2016-11" db="EMBL/GenBank/DDBJ databases">
        <title>Genome sequencing of Amycolatopsis regifaucium.</title>
        <authorList>
            <person name="Mayilraj S."/>
            <person name="Kaur N."/>
        </authorList>
    </citation>
    <scope>NUCLEOTIDE SEQUENCE [LARGE SCALE GENOMIC DNA]</scope>
    <source>
        <strain evidence="8 10">GY080</strain>
    </source>
</reference>
<evidence type="ECO:0000313" key="9">
    <source>
        <dbReference type="Proteomes" id="UP000076321"/>
    </source>
</evidence>
<dbReference type="OrthoDB" id="9776369at2"/>
<evidence type="ECO:0000256" key="3">
    <source>
        <dbReference type="ARBA" id="ARBA00022741"/>
    </source>
</evidence>
<gene>
    <name evidence="8" type="ORF">ATP06_0200025</name>
    <name evidence="7" type="ORF">AVL48_19910</name>
</gene>
<reference evidence="7 9" key="1">
    <citation type="submission" date="2015-12" db="EMBL/GenBank/DDBJ databases">
        <title>Amycolatopsis regifaucium genome sequencing and assembly.</title>
        <authorList>
            <person name="Mayilraj S."/>
        </authorList>
    </citation>
    <scope>NUCLEOTIDE SEQUENCE [LARGE SCALE GENOMIC DNA]</scope>
    <source>
        <strain evidence="7 9">GY080</strain>
    </source>
</reference>
<dbReference type="InterPro" id="IPR003593">
    <property type="entry name" value="AAA+_ATPase"/>
</dbReference>
<dbReference type="InterPro" id="IPR052156">
    <property type="entry name" value="BCAA_Transport_ATP-bd_LivF"/>
</dbReference>
<keyword evidence="5" id="KW-0029">Amino-acid transport</keyword>
<comment type="caution">
    <text evidence="7">The sequence shown here is derived from an EMBL/GenBank/DDBJ whole genome shotgun (WGS) entry which is preliminary data.</text>
</comment>
<dbReference type="GO" id="GO:0015658">
    <property type="term" value="F:branched-chain amino acid transmembrane transporter activity"/>
    <property type="evidence" value="ECO:0007669"/>
    <property type="project" value="TreeGrafter"/>
</dbReference>
<dbReference type="PANTHER" id="PTHR43820:SF4">
    <property type="entry name" value="HIGH-AFFINITY BRANCHED-CHAIN AMINO ACID TRANSPORT ATP-BINDING PROTEIN LIVF"/>
    <property type="match status" value="1"/>
</dbReference>
<dbReference type="SMART" id="SM00382">
    <property type="entry name" value="AAA"/>
    <property type="match status" value="1"/>
</dbReference>
<dbReference type="GO" id="GO:0016887">
    <property type="term" value="F:ATP hydrolysis activity"/>
    <property type="evidence" value="ECO:0007669"/>
    <property type="project" value="InterPro"/>
</dbReference>
<dbReference type="Proteomes" id="UP000076321">
    <property type="component" value="Unassembled WGS sequence"/>
</dbReference>
<evidence type="ECO:0000256" key="5">
    <source>
        <dbReference type="ARBA" id="ARBA00022970"/>
    </source>
</evidence>
<dbReference type="EMBL" id="LOBU02000001">
    <property type="protein sequence ID" value="OKA11504.1"/>
    <property type="molecule type" value="Genomic_DNA"/>
</dbReference>
<comment type="similarity">
    <text evidence="1">Belongs to the ABC transporter superfamily.</text>
</comment>
<evidence type="ECO:0000256" key="1">
    <source>
        <dbReference type="ARBA" id="ARBA00005417"/>
    </source>
</evidence>
<dbReference type="InterPro" id="IPR017871">
    <property type="entry name" value="ABC_transporter-like_CS"/>
</dbReference>
<accession>A0A154MWP8</accession>
<evidence type="ECO:0000313" key="7">
    <source>
        <dbReference type="EMBL" id="KZB88430.1"/>
    </source>
</evidence>
<dbReference type="RefSeq" id="WP_061983793.1">
    <property type="nucleotide sequence ID" value="NZ_FOPQ01000004.1"/>
</dbReference>
<protein>
    <submittedName>
        <fullName evidence="7">ABC transporter ATP-binding protein</fullName>
    </submittedName>
</protein>